<feature type="compositionally biased region" description="Polar residues" evidence="1">
    <location>
        <begin position="47"/>
        <end position="67"/>
    </location>
</feature>
<evidence type="ECO:0000313" key="3">
    <source>
        <dbReference type="EnsemblProtists" id="EKX44984"/>
    </source>
</evidence>
<dbReference type="RefSeq" id="XP_005831964.1">
    <property type="nucleotide sequence ID" value="XM_005831907.1"/>
</dbReference>
<dbReference type="PaxDb" id="55529-EKX44984"/>
<gene>
    <name evidence="2" type="ORF">GUITHDRAFT_109030</name>
</gene>
<organism evidence="2">
    <name type="scientific">Guillardia theta (strain CCMP2712)</name>
    <name type="common">Cryptophyte</name>
    <dbReference type="NCBI Taxonomy" id="905079"/>
    <lineage>
        <taxon>Eukaryota</taxon>
        <taxon>Cryptophyceae</taxon>
        <taxon>Pyrenomonadales</taxon>
        <taxon>Geminigeraceae</taxon>
        <taxon>Guillardia</taxon>
    </lineage>
</organism>
<reference evidence="3" key="3">
    <citation type="submission" date="2016-03" db="UniProtKB">
        <authorList>
            <consortium name="EnsemblProtists"/>
        </authorList>
    </citation>
    <scope>IDENTIFICATION</scope>
</reference>
<dbReference type="EnsemblProtists" id="EKX44984">
    <property type="protein sequence ID" value="EKX44984"/>
    <property type="gene ID" value="GUITHDRAFT_109030"/>
</dbReference>
<sequence length="220" mass="25409">MVGDAFGACEEKCEAMARSVRRRFAEVLTTFRGRSKRESPLFPPAMTLSSAPDHTSATSKVQLEESVMSSSQRQIQRSHLERMQMLSHSLHRQQVVSCDLDCDEDDLPSLALEGKLEDLHFKRMCKRDKNAENRIQRVLAALEMAFDEYEDCRVMIQDVRGMISSFFAMEDEALRFILQVWYGTISQVDVWMSEMKRELRSMSSSWMKVCKLLMSVFPCI</sequence>
<dbReference type="GeneID" id="17301673"/>
<evidence type="ECO:0000313" key="2">
    <source>
        <dbReference type="EMBL" id="EKX44984.1"/>
    </source>
</evidence>
<feature type="region of interest" description="Disordered" evidence="1">
    <location>
        <begin position="36"/>
        <end position="67"/>
    </location>
</feature>
<evidence type="ECO:0000313" key="4">
    <source>
        <dbReference type="Proteomes" id="UP000011087"/>
    </source>
</evidence>
<dbReference type="AlphaFoldDB" id="L1JA57"/>
<reference evidence="2 4" key="1">
    <citation type="journal article" date="2012" name="Nature">
        <title>Algal genomes reveal evolutionary mosaicism and the fate of nucleomorphs.</title>
        <authorList>
            <consortium name="DOE Joint Genome Institute"/>
            <person name="Curtis B.A."/>
            <person name="Tanifuji G."/>
            <person name="Burki F."/>
            <person name="Gruber A."/>
            <person name="Irimia M."/>
            <person name="Maruyama S."/>
            <person name="Arias M.C."/>
            <person name="Ball S.G."/>
            <person name="Gile G.H."/>
            <person name="Hirakawa Y."/>
            <person name="Hopkins J.F."/>
            <person name="Kuo A."/>
            <person name="Rensing S.A."/>
            <person name="Schmutz J."/>
            <person name="Symeonidi A."/>
            <person name="Elias M."/>
            <person name="Eveleigh R.J."/>
            <person name="Herman E.K."/>
            <person name="Klute M.J."/>
            <person name="Nakayama T."/>
            <person name="Obornik M."/>
            <person name="Reyes-Prieto A."/>
            <person name="Armbrust E.V."/>
            <person name="Aves S.J."/>
            <person name="Beiko R.G."/>
            <person name="Coutinho P."/>
            <person name="Dacks J.B."/>
            <person name="Durnford D.G."/>
            <person name="Fast N.M."/>
            <person name="Green B.R."/>
            <person name="Grisdale C.J."/>
            <person name="Hempel F."/>
            <person name="Henrissat B."/>
            <person name="Hoppner M.P."/>
            <person name="Ishida K."/>
            <person name="Kim E."/>
            <person name="Koreny L."/>
            <person name="Kroth P.G."/>
            <person name="Liu Y."/>
            <person name="Malik S.B."/>
            <person name="Maier U.G."/>
            <person name="McRose D."/>
            <person name="Mock T."/>
            <person name="Neilson J.A."/>
            <person name="Onodera N.T."/>
            <person name="Poole A.M."/>
            <person name="Pritham E.J."/>
            <person name="Richards T.A."/>
            <person name="Rocap G."/>
            <person name="Roy S.W."/>
            <person name="Sarai C."/>
            <person name="Schaack S."/>
            <person name="Shirato S."/>
            <person name="Slamovits C.H."/>
            <person name="Spencer D.F."/>
            <person name="Suzuki S."/>
            <person name="Worden A.Z."/>
            <person name="Zauner S."/>
            <person name="Barry K."/>
            <person name="Bell C."/>
            <person name="Bharti A.K."/>
            <person name="Crow J.A."/>
            <person name="Grimwood J."/>
            <person name="Kramer R."/>
            <person name="Lindquist E."/>
            <person name="Lucas S."/>
            <person name="Salamov A."/>
            <person name="McFadden G.I."/>
            <person name="Lane C.E."/>
            <person name="Keeling P.J."/>
            <person name="Gray M.W."/>
            <person name="Grigoriev I.V."/>
            <person name="Archibald J.M."/>
        </authorList>
    </citation>
    <scope>NUCLEOTIDE SEQUENCE</scope>
    <source>
        <strain evidence="2 4">CCMP2712</strain>
    </source>
</reference>
<name>L1JA57_GUITC</name>
<dbReference type="Proteomes" id="UP000011087">
    <property type="component" value="Unassembled WGS sequence"/>
</dbReference>
<keyword evidence="4" id="KW-1185">Reference proteome</keyword>
<dbReference type="KEGG" id="gtt:GUITHDRAFT_109030"/>
<proteinExistence type="predicted"/>
<dbReference type="EMBL" id="JH993001">
    <property type="protein sequence ID" value="EKX44984.1"/>
    <property type="molecule type" value="Genomic_DNA"/>
</dbReference>
<protein>
    <submittedName>
        <fullName evidence="2 3">Uncharacterized protein</fullName>
    </submittedName>
</protein>
<dbReference type="HOGENOM" id="CLU_1258188_0_0_1"/>
<evidence type="ECO:0000256" key="1">
    <source>
        <dbReference type="SAM" id="MobiDB-lite"/>
    </source>
</evidence>
<reference evidence="4" key="2">
    <citation type="submission" date="2012-11" db="EMBL/GenBank/DDBJ databases">
        <authorList>
            <person name="Kuo A."/>
            <person name="Curtis B.A."/>
            <person name="Tanifuji G."/>
            <person name="Burki F."/>
            <person name="Gruber A."/>
            <person name="Irimia M."/>
            <person name="Maruyama S."/>
            <person name="Arias M.C."/>
            <person name="Ball S.G."/>
            <person name="Gile G.H."/>
            <person name="Hirakawa Y."/>
            <person name="Hopkins J.F."/>
            <person name="Rensing S.A."/>
            <person name="Schmutz J."/>
            <person name="Symeonidi A."/>
            <person name="Elias M."/>
            <person name="Eveleigh R.J."/>
            <person name="Herman E.K."/>
            <person name="Klute M.J."/>
            <person name="Nakayama T."/>
            <person name="Obornik M."/>
            <person name="Reyes-Prieto A."/>
            <person name="Armbrust E.V."/>
            <person name="Aves S.J."/>
            <person name="Beiko R.G."/>
            <person name="Coutinho P."/>
            <person name="Dacks J.B."/>
            <person name="Durnford D.G."/>
            <person name="Fast N.M."/>
            <person name="Green B.R."/>
            <person name="Grisdale C."/>
            <person name="Hempe F."/>
            <person name="Henrissat B."/>
            <person name="Hoppner M.P."/>
            <person name="Ishida K.-I."/>
            <person name="Kim E."/>
            <person name="Koreny L."/>
            <person name="Kroth P.G."/>
            <person name="Liu Y."/>
            <person name="Malik S.-B."/>
            <person name="Maier U.G."/>
            <person name="McRose D."/>
            <person name="Mock T."/>
            <person name="Neilson J.A."/>
            <person name="Onodera N.T."/>
            <person name="Poole A.M."/>
            <person name="Pritham E.J."/>
            <person name="Richards T.A."/>
            <person name="Rocap G."/>
            <person name="Roy S.W."/>
            <person name="Sarai C."/>
            <person name="Schaack S."/>
            <person name="Shirato S."/>
            <person name="Slamovits C.H."/>
            <person name="Spencer D.F."/>
            <person name="Suzuki S."/>
            <person name="Worden A.Z."/>
            <person name="Zauner S."/>
            <person name="Barry K."/>
            <person name="Bell C."/>
            <person name="Bharti A.K."/>
            <person name="Crow J.A."/>
            <person name="Grimwood J."/>
            <person name="Kramer R."/>
            <person name="Lindquist E."/>
            <person name="Lucas S."/>
            <person name="Salamov A."/>
            <person name="McFadden G.I."/>
            <person name="Lane C.E."/>
            <person name="Keeling P.J."/>
            <person name="Gray M.W."/>
            <person name="Grigoriev I.V."/>
            <person name="Archibald J.M."/>
        </authorList>
    </citation>
    <scope>NUCLEOTIDE SEQUENCE</scope>
    <source>
        <strain evidence="4">CCMP2712</strain>
    </source>
</reference>
<accession>L1JA57</accession>